<gene>
    <name evidence="6" type="primary">LOC115215510</name>
</gene>
<dbReference type="PROSITE" id="PS50896">
    <property type="entry name" value="LISH"/>
    <property type="match status" value="1"/>
</dbReference>
<keyword evidence="5" id="KW-1185">Reference proteome</keyword>
<dbReference type="SMART" id="SM00668">
    <property type="entry name" value="CTLH"/>
    <property type="match status" value="1"/>
</dbReference>
<evidence type="ECO:0000256" key="2">
    <source>
        <dbReference type="SAM" id="Coils"/>
    </source>
</evidence>
<feature type="region of interest" description="Disordered" evidence="3">
    <location>
        <begin position="496"/>
        <end position="693"/>
    </location>
</feature>
<feature type="compositionally biased region" description="Low complexity" evidence="3">
    <location>
        <begin position="380"/>
        <end position="389"/>
    </location>
</feature>
<dbReference type="InterPro" id="IPR036322">
    <property type="entry name" value="WD40_repeat_dom_sf"/>
</dbReference>
<dbReference type="InterPro" id="IPR006594">
    <property type="entry name" value="LisH"/>
</dbReference>
<organism evidence="5 6">
    <name type="scientific">Octopus sinensis</name>
    <name type="common">East Asian common octopus</name>
    <dbReference type="NCBI Taxonomy" id="2607531"/>
    <lineage>
        <taxon>Eukaryota</taxon>
        <taxon>Metazoa</taxon>
        <taxon>Spiralia</taxon>
        <taxon>Lophotrochozoa</taxon>
        <taxon>Mollusca</taxon>
        <taxon>Cephalopoda</taxon>
        <taxon>Coleoidea</taxon>
        <taxon>Octopodiformes</taxon>
        <taxon>Octopoda</taxon>
        <taxon>Incirrata</taxon>
        <taxon>Octopodidae</taxon>
        <taxon>Octopus</taxon>
    </lineage>
</organism>
<feature type="repeat" description="WD" evidence="1">
    <location>
        <begin position="809"/>
        <end position="839"/>
    </location>
</feature>
<feature type="compositionally biased region" description="Polar residues" evidence="3">
    <location>
        <begin position="399"/>
        <end position="422"/>
    </location>
</feature>
<feature type="compositionally biased region" description="Basic and acidic residues" evidence="3">
    <location>
        <begin position="566"/>
        <end position="576"/>
    </location>
</feature>
<evidence type="ECO:0000256" key="3">
    <source>
        <dbReference type="SAM" id="MobiDB-lite"/>
    </source>
</evidence>
<feature type="region of interest" description="Disordered" evidence="3">
    <location>
        <begin position="368"/>
        <end position="444"/>
    </location>
</feature>
<dbReference type="Proteomes" id="UP000515154">
    <property type="component" value="Linkage group LG9"/>
</dbReference>
<dbReference type="Gene3D" id="2.130.10.10">
    <property type="entry name" value="YVTN repeat-like/Quinoprotein amine dehydrogenase"/>
    <property type="match status" value="2"/>
</dbReference>
<dbReference type="PANTHER" id="PTHR19863:SF5">
    <property type="entry name" value="WD REPEAT-CONTAINING PROTEIN 47"/>
    <property type="match status" value="1"/>
</dbReference>
<dbReference type="InterPro" id="IPR006595">
    <property type="entry name" value="CTLH_C"/>
</dbReference>
<evidence type="ECO:0000259" key="4">
    <source>
        <dbReference type="PROSITE" id="PS50897"/>
    </source>
</evidence>
<proteinExistence type="predicted"/>
<dbReference type="PROSITE" id="PS50082">
    <property type="entry name" value="WD_REPEATS_2"/>
    <property type="match status" value="3"/>
</dbReference>
<dbReference type="Pfam" id="PF25602">
    <property type="entry name" value="WDR47_COR"/>
    <property type="match status" value="1"/>
</dbReference>
<reference evidence="6" key="1">
    <citation type="submission" date="2025-08" db="UniProtKB">
        <authorList>
            <consortium name="RefSeq"/>
        </authorList>
    </citation>
    <scope>IDENTIFICATION</scope>
</reference>
<evidence type="ECO:0000313" key="5">
    <source>
        <dbReference type="Proteomes" id="UP000515154"/>
    </source>
</evidence>
<feature type="compositionally biased region" description="Polar residues" evidence="3">
    <location>
        <begin position="674"/>
        <end position="683"/>
    </location>
</feature>
<dbReference type="PANTHER" id="PTHR19863">
    <property type="entry name" value="NEMITIN (NEURONAL ENRICHED MAP INTERACTING PROTEIN) HOMOLOG"/>
    <property type="match status" value="1"/>
</dbReference>
<feature type="compositionally biased region" description="Polar residues" evidence="3">
    <location>
        <begin position="621"/>
        <end position="664"/>
    </location>
</feature>
<dbReference type="InterPro" id="IPR057749">
    <property type="entry name" value="WDR47_COR"/>
</dbReference>
<dbReference type="Pfam" id="PF00400">
    <property type="entry name" value="WD40"/>
    <property type="match status" value="5"/>
</dbReference>
<feature type="compositionally biased region" description="Polar residues" evidence="3">
    <location>
        <begin position="429"/>
        <end position="444"/>
    </location>
</feature>
<feature type="compositionally biased region" description="Polar residues" evidence="3">
    <location>
        <begin position="497"/>
        <end position="514"/>
    </location>
</feature>
<feature type="coiled-coil region" evidence="2">
    <location>
        <begin position="448"/>
        <end position="489"/>
    </location>
</feature>
<dbReference type="AlphaFoldDB" id="A0A7E6F3D9"/>
<protein>
    <submittedName>
        <fullName evidence="6">WD repeat-containing protein 47 isoform X1</fullName>
    </submittedName>
</protein>
<feature type="region of interest" description="Disordered" evidence="3">
    <location>
        <begin position="315"/>
        <end position="338"/>
    </location>
</feature>
<dbReference type="PROSITE" id="PS50294">
    <property type="entry name" value="WD_REPEATS_REGION"/>
    <property type="match status" value="1"/>
</dbReference>
<dbReference type="InterPro" id="IPR001680">
    <property type="entry name" value="WD40_rpt"/>
</dbReference>
<sequence>MPAANIVVNETDVLRLVTEFLQNRELNISMMSLERETGVINGLFSDDMLFLRQLILDGQWDDVMDFVQPLGSVDDFDTKRFEYIIMKHKYLELLCIKSEPSIMANYDFTVDEVVKCLNSLESLCPTKEEYSNLCLLLTLPRLASHIDYQNWNPSNARAQCFKTVYPLVEHLLPFERKNDQNNLVAKNDRLLQLLLKGLLYESCVDYCQSKATSNGDEMELKFASLLNDTGLSDADLSLLSWLQSIPTDTFSCPFEQKTMNVDIRPMTKPSLEASWSEQILVTPIKPRMFPHSHVPTTRPRGGADMMTRSLNPQFDGLSSGLWQGRRDSGDGLSPMSRSMTPAARLFNMKKNPMQMSMDKLFEESEVINTQSSISDDSRSFRSSSSVTSSPLRTPKNVKPGTSGTPPRSFSPVNNNLTASVTDSPKHLKLNTTASSTPGPAGSTNTELFKEYQRQKQRLQEQLEIQEQQKELYQKELNELEKKQTMLSDNRIKEEVRYSQQSFSSPETSTRSLQGTPGKHLGRVGSCLRDPITSTPINGERPHSPSPNTPVLPNTLPKTKPVGMVKCVDHNVTKDSSDTPAKAGEASPSLQRQHSLHGVPAKSVQNKSSAQKPLGPVKGITRSASVQGTPSESSGVEKTSAPSKVNKPKTSISKSTSVKESQSPNLVDDVPYSGGPTSNQTNLTPAKPAESSPTRIISNVWPGTCASQPDDYAHQKAAIGWQDFIFDKMRQMDYPTFHKRQVPSDNKLHYVPVTLLEDVQAVRAVAFHPSGLFYAVGSNSKVLRICSFPDIQDIQQSHITQPANVAFKRTKHHKGSIYCVAWNYQGNVIATGSNDKSVKLTAFNFDSCTAEGPEIELNHHDGTIRDVLFMEESPSHSSILISGGAGDCSIGVTDCDRGQLVRKLTGHSGHIYSLCQLSGHMFVSGSQDKTARFWDLRASTAITCVPSIEPGSPFASVCVDPSGRLLSSGHEDSTVMLYDIRGGRIIQSFKPHQSECRTVRFSMNAYYLLSGSYDQRIALTDLHGDLLRPLPSVIVAEHKDKVIQCRWHPSKLAFVSSSADRTVVCWALPLP</sequence>
<feature type="domain" description="CTLH" evidence="4">
    <location>
        <begin position="44"/>
        <end position="101"/>
    </location>
</feature>
<dbReference type="CDD" id="cd00200">
    <property type="entry name" value="WD40"/>
    <property type="match status" value="1"/>
</dbReference>
<feature type="repeat" description="WD" evidence="1">
    <location>
        <begin position="1034"/>
        <end position="1070"/>
    </location>
</feature>
<evidence type="ECO:0000256" key="1">
    <source>
        <dbReference type="PROSITE-ProRule" id="PRU00221"/>
    </source>
</evidence>
<dbReference type="SUPFAM" id="SSF50978">
    <property type="entry name" value="WD40 repeat-like"/>
    <property type="match status" value="1"/>
</dbReference>
<accession>A0A7E6F3D9</accession>
<evidence type="ECO:0000313" key="6">
    <source>
        <dbReference type="RefSeq" id="XP_036361815.1"/>
    </source>
</evidence>
<keyword evidence="2" id="KW-0175">Coiled coil</keyword>
<dbReference type="SMART" id="SM00320">
    <property type="entry name" value="WD40"/>
    <property type="match status" value="7"/>
</dbReference>
<feature type="repeat" description="WD" evidence="1">
    <location>
        <begin position="903"/>
        <end position="943"/>
    </location>
</feature>
<name>A0A7E6F3D9_9MOLL</name>
<dbReference type="InterPro" id="IPR015943">
    <property type="entry name" value="WD40/YVTN_repeat-like_dom_sf"/>
</dbReference>
<dbReference type="PROSITE" id="PS50897">
    <property type="entry name" value="CTLH"/>
    <property type="match status" value="1"/>
</dbReference>
<dbReference type="InterPro" id="IPR040067">
    <property type="entry name" value="WDR47"/>
</dbReference>
<keyword evidence="1" id="KW-0853">WD repeat</keyword>
<dbReference type="RefSeq" id="XP_036361815.1">
    <property type="nucleotide sequence ID" value="XM_036505922.1"/>
</dbReference>